<name>A0A250IKM5_9BACT</name>
<evidence type="ECO:0000256" key="2">
    <source>
        <dbReference type="SAM" id="SignalP"/>
    </source>
</evidence>
<sequence length="213" mass="22716">METGTASQKLMAAGLSALLVSCSAAHFAPPTAASAAIPFNSLLIIEESQDGQLTHSWQPADNFTLSSYRLQTGNGGEARRIVPAAARSRDCDEENRECYSECMARPLPRGYGSFTSPRKSGGKSEFCRGECQRAYDDCVELERLRPREFTAVDGAIDWLKRHRTAVLIGSIIVIAGVAFVVVSVGVGVVILAPMVLTASTETPSGIPVAEGPR</sequence>
<feature type="chain" id="PRO_5012919461" description="Lipoprotein" evidence="2">
    <location>
        <begin position="28"/>
        <end position="213"/>
    </location>
</feature>
<dbReference type="KEGG" id="mbd:MEBOL_005229"/>
<feature type="signal peptide" evidence="2">
    <location>
        <begin position="1"/>
        <end position="27"/>
    </location>
</feature>
<keyword evidence="4" id="KW-1185">Reference proteome</keyword>
<proteinExistence type="predicted"/>
<reference evidence="3 4" key="1">
    <citation type="submission" date="2017-06" db="EMBL/GenBank/DDBJ databases">
        <authorList>
            <person name="Kim H.J."/>
            <person name="Triplett B.A."/>
        </authorList>
    </citation>
    <scope>NUCLEOTIDE SEQUENCE [LARGE SCALE GENOMIC DNA]</scope>
    <source>
        <strain evidence="3 4">DSM 14713</strain>
    </source>
</reference>
<feature type="transmembrane region" description="Helical" evidence="1">
    <location>
        <begin position="166"/>
        <end position="192"/>
    </location>
</feature>
<evidence type="ECO:0000313" key="4">
    <source>
        <dbReference type="Proteomes" id="UP000217289"/>
    </source>
</evidence>
<keyword evidence="1" id="KW-1133">Transmembrane helix</keyword>
<keyword evidence="1" id="KW-0472">Membrane</keyword>
<evidence type="ECO:0008006" key="5">
    <source>
        <dbReference type="Google" id="ProtNLM"/>
    </source>
</evidence>
<accession>A0A250IKM5</accession>
<keyword evidence="2" id="KW-0732">Signal</keyword>
<dbReference type="AlphaFoldDB" id="A0A250IKM5"/>
<organism evidence="3 4">
    <name type="scientific">Melittangium boletus DSM 14713</name>
    <dbReference type="NCBI Taxonomy" id="1294270"/>
    <lineage>
        <taxon>Bacteria</taxon>
        <taxon>Pseudomonadati</taxon>
        <taxon>Myxococcota</taxon>
        <taxon>Myxococcia</taxon>
        <taxon>Myxococcales</taxon>
        <taxon>Cystobacterineae</taxon>
        <taxon>Archangiaceae</taxon>
        <taxon>Melittangium</taxon>
    </lineage>
</organism>
<dbReference type="Proteomes" id="UP000217289">
    <property type="component" value="Chromosome"/>
</dbReference>
<dbReference type="EMBL" id="CP022163">
    <property type="protein sequence ID" value="ATB31760.1"/>
    <property type="molecule type" value="Genomic_DNA"/>
</dbReference>
<protein>
    <recommendedName>
        <fullName evidence="5">Lipoprotein</fullName>
    </recommendedName>
</protein>
<evidence type="ECO:0000256" key="1">
    <source>
        <dbReference type="SAM" id="Phobius"/>
    </source>
</evidence>
<evidence type="ECO:0000313" key="3">
    <source>
        <dbReference type="EMBL" id="ATB31760.1"/>
    </source>
</evidence>
<gene>
    <name evidence="3" type="ORF">MEBOL_005229</name>
</gene>
<keyword evidence="1" id="KW-0812">Transmembrane</keyword>